<dbReference type="PANTHER" id="PTHR38593:SF1">
    <property type="entry name" value="BLR2558 PROTEIN"/>
    <property type="match status" value="1"/>
</dbReference>
<feature type="signal peptide" evidence="1">
    <location>
        <begin position="1"/>
        <end position="23"/>
    </location>
</feature>
<accession>A0A1N6UD82</accession>
<evidence type="ECO:0000259" key="2">
    <source>
        <dbReference type="Pfam" id="PF13628"/>
    </source>
</evidence>
<keyword evidence="4" id="KW-1185">Reference proteome</keyword>
<dbReference type="PANTHER" id="PTHR38593">
    <property type="entry name" value="BLR2558 PROTEIN"/>
    <property type="match status" value="1"/>
</dbReference>
<dbReference type="AlphaFoldDB" id="A0A1N6UD82"/>
<dbReference type="EMBL" id="FTNM01000001">
    <property type="protein sequence ID" value="SIQ63618.1"/>
    <property type="molecule type" value="Genomic_DNA"/>
</dbReference>
<feature type="chain" id="PRO_5013111370" evidence="1">
    <location>
        <begin position="24"/>
        <end position="190"/>
    </location>
</feature>
<sequence>MIRKFTVYMASALLLLGSTSCGGDDSIEQAAAQSVEQFEAAGVQGMKNDALFIAEATSANMLQVQLGDLALERAVSPEVKEMAQDMSTGHRRVMEDLQDVAVQGEFVVPNELGSSHQKVYNEVSGETGIGFDLAYIKRIREEHNRLLKRYEDMAENAINMDVKQFASKQLPLLRQHLQKAEALEDRLGSI</sequence>
<evidence type="ECO:0000313" key="3">
    <source>
        <dbReference type="EMBL" id="SIQ63618.1"/>
    </source>
</evidence>
<dbReference type="STRING" id="1077936.SAMN05421545_0831"/>
<proteinExistence type="predicted"/>
<dbReference type="Proteomes" id="UP000185924">
    <property type="component" value="Unassembled WGS sequence"/>
</dbReference>
<dbReference type="RefSeq" id="WP_076421200.1">
    <property type="nucleotide sequence ID" value="NZ_FTNM01000001.1"/>
</dbReference>
<dbReference type="InterPro" id="IPR025419">
    <property type="entry name" value="DUF4142"/>
</dbReference>
<evidence type="ECO:0000313" key="4">
    <source>
        <dbReference type="Proteomes" id="UP000185924"/>
    </source>
</evidence>
<protein>
    <submittedName>
        <fullName evidence="3">Putative membrane protein</fullName>
    </submittedName>
</protein>
<keyword evidence="1" id="KW-0732">Signal</keyword>
<dbReference type="InterPro" id="IPR012347">
    <property type="entry name" value="Ferritin-like"/>
</dbReference>
<dbReference type="PROSITE" id="PS51257">
    <property type="entry name" value="PROKAR_LIPOPROTEIN"/>
    <property type="match status" value="1"/>
</dbReference>
<dbReference type="OrthoDB" id="883203at2"/>
<reference evidence="4" key="1">
    <citation type="submission" date="2017-01" db="EMBL/GenBank/DDBJ databases">
        <authorList>
            <person name="Varghese N."/>
            <person name="Submissions S."/>
        </authorList>
    </citation>
    <scope>NUCLEOTIDE SEQUENCE [LARGE SCALE GENOMIC DNA]</scope>
    <source>
        <strain evidence="4">DM9</strain>
    </source>
</reference>
<evidence type="ECO:0000256" key="1">
    <source>
        <dbReference type="SAM" id="SignalP"/>
    </source>
</evidence>
<dbReference type="Pfam" id="PF13628">
    <property type="entry name" value="DUF4142"/>
    <property type="match status" value="1"/>
</dbReference>
<feature type="domain" description="DUF4142" evidence="2">
    <location>
        <begin position="48"/>
        <end position="183"/>
    </location>
</feature>
<organism evidence="3 4">
    <name type="scientific">Pontibacter lucknowensis</name>
    <dbReference type="NCBI Taxonomy" id="1077936"/>
    <lineage>
        <taxon>Bacteria</taxon>
        <taxon>Pseudomonadati</taxon>
        <taxon>Bacteroidota</taxon>
        <taxon>Cytophagia</taxon>
        <taxon>Cytophagales</taxon>
        <taxon>Hymenobacteraceae</taxon>
        <taxon>Pontibacter</taxon>
    </lineage>
</organism>
<name>A0A1N6UD82_9BACT</name>
<gene>
    <name evidence="3" type="ORF">SAMN05421545_0831</name>
</gene>
<dbReference type="Gene3D" id="1.20.1260.10">
    <property type="match status" value="1"/>
</dbReference>